<dbReference type="EMBL" id="CAJVPM010004809">
    <property type="protein sequence ID" value="CAG8517489.1"/>
    <property type="molecule type" value="Genomic_DNA"/>
</dbReference>
<name>A0ACA9LBQ1_9GLOM</name>
<feature type="non-terminal residue" evidence="1">
    <location>
        <position position="127"/>
    </location>
</feature>
<keyword evidence="2" id="KW-1185">Reference proteome</keyword>
<protein>
    <submittedName>
        <fullName evidence="1">3458_t:CDS:1</fullName>
    </submittedName>
</protein>
<accession>A0ACA9LBQ1</accession>
<organism evidence="1 2">
    <name type="scientific">Scutellospora calospora</name>
    <dbReference type="NCBI Taxonomy" id="85575"/>
    <lineage>
        <taxon>Eukaryota</taxon>
        <taxon>Fungi</taxon>
        <taxon>Fungi incertae sedis</taxon>
        <taxon>Mucoromycota</taxon>
        <taxon>Glomeromycotina</taxon>
        <taxon>Glomeromycetes</taxon>
        <taxon>Diversisporales</taxon>
        <taxon>Gigasporaceae</taxon>
        <taxon>Scutellospora</taxon>
    </lineage>
</organism>
<reference evidence="1" key="1">
    <citation type="submission" date="2021-06" db="EMBL/GenBank/DDBJ databases">
        <authorList>
            <person name="Kallberg Y."/>
            <person name="Tangrot J."/>
            <person name="Rosling A."/>
        </authorList>
    </citation>
    <scope>NUCLEOTIDE SEQUENCE</scope>
    <source>
        <strain evidence="1">AU212A</strain>
    </source>
</reference>
<gene>
    <name evidence="1" type="ORF">SCALOS_LOCUS3929</name>
</gene>
<proteinExistence type="predicted"/>
<evidence type="ECO:0000313" key="1">
    <source>
        <dbReference type="EMBL" id="CAG8517489.1"/>
    </source>
</evidence>
<sequence>MLLDPNPIAEELFKIIKKAWEHNPSERPKVMEVLTTLKEAYEKYVPKMTSPMIIPKNISDNNIPYYNLSPIMDDGKCTYKTEFDFEKLPEDTKREKAKHYSRLAALKNYPKAIELLNKLNAEHIEMH</sequence>
<comment type="caution">
    <text evidence="1">The sequence shown here is derived from an EMBL/GenBank/DDBJ whole genome shotgun (WGS) entry which is preliminary data.</text>
</comment>
<dbReference type="Proteomes" id="UP000789860">
    <property type="component" value="Unassembled WGS sequence"/>
</dbReference>
<evidence type="ECO:0000313" key="2">
    <source>
        <dbReference type="Proteomes" id="UP000789860"/>
    </source>
</evidence>